<name>A0A7X3MUL3_9HYPH</name>
<evidence type="ECO:0000313" key="2">
    <source>
        <dbReference type="EMBL" id="MXQ13363.1"/>
    </source>
</evidence>
<feature type="compositionally biased region" description="Low complexity" evidence="1">
    <location>
        <begin position="150"/>
        <end position="160"/>
    </location>
</feature>
<comment type="caution">
    <text evidence="2">The sequence shown here is derived from an EMBL/GenBank/DDBJ whole genome shotgun (WGS) entry which is preliminary data.</text>
</comment>
<dbReference type="EMBL" id="WURB01000015">
    <property type="protein sequence ID" value="MXQ13363.1"/>
    <property type="molecule type" value="Genomic_DNA"/>
</dbReference>
<evidence type="ECO:0000313" key="3">
    <source>
        <dbReference type="Proteomes" id="UP000436483"/>
    </source>
</evidence>
<protein>
    <submittedName>
        <fullName evidence="2">Uncharacterized protein</fullName>
    </submittedName>
</protein>
<gene>
    <name evidence="2" type="ORF">GR328_18220</name>
</gene>
<evidence type="ECO:0000256" key="1">
    <source>
        <dbReference type="SAM" id="MobiDB-lite"/>
    </source>
</evidence>
<organism evidence="2 3">
    <name type="scientific">Microvirga makkahensis</name>
    <dbReference type="NCBI Taxonomy" id="1128670"/>
    <lineage>
        <taxon>Bacteria</taxon>
        <taxon>Pseudomonadati</taxon>
        <taxon>Pseudomonadota</taxon>
        <taxon>Alphaproteobacteria</taxon>
        <taxon>Hyphomicrobiales</taxon>
        <taxon>Methylobacteriaceae</taxon>
        <taxon>Microvirga</taxon>
    </lineage>
</organism>
<dbReference type="AlphaFoldDB" id="A0A7X3MUL3"/>
<keyword evidence="3" id="KW-1185">Reference proteome</keyword>
<dbReference type="Proteomes" id="UP000436483">
    <property type="component" value="Unassembled WGS sequence"/>
</dbReference>
<feature type="compositionally biased region" description="Basic and acidic residues" evidence="1">
    <location>
        <begin position="1"/>
        <end position="32"/>
    </location>
</feature>
<dbReference type="RefSeq" id="WP_160886253.1">
    <property type="nucleotide sequence ID" value="NZ_WURB01000015.1"/>
</dbReference>
<proteinExistence type="predicted"/>
<reference evidence="2 3" key="1">
    <citation type="submission" date="2019-12" db="EMBL/GenBank/DDBJ databases">
        <authorList>
            <person name="Yuan C.-G."/>
        </authorList>
    </citation>
    <scope>NUCLEOTIDE SEQUENCE [LARGE SCALE GENOMIC DNA]</scope>
    <source>
        <strain evidence="2 3">KCTC 23863</strain>
    </source>
</reference>
<accession>A0A7X3MUL3</accession>
<sequence length="160" mass="17780">MNMDFEYERERDSLSASLEDPHEWEKGSEEARATASPAARPLSREARQARGSSPKRMALRLGYFQEGLRTMTDQEVEVVAEELAKIGRLSWYPGRQEGPFVRAVTTVTATGPVPPLRLLIASGRRSGIFAAGTSIGGCRKDPLRRRRPTSRPISSEPEQP</sequence>
<feature type="region of interest" description="Disordered" evidence="1">
    <location>
        <begin position="131"/>
        <end position="160"/>
    </location>
</feature>
<reference evidence="2 3" key="2">
    <citation type="submission" date="2020-01" db="EMBL/GenBank/DDBJ databases">
        <title>Microvirga sp. nov., an arsenate reduction bacterium isolated from Tibet hotspring sediments.</title>
        <authorList>
            <person name="Xian W.-D."/>
            <person name="Li W.-J."/>
        </authorList>
    </citation>
    <scope>NUCLEOTIDE SEQUENCE [LARGE SCALE GENOMIC DNA]</scope>
    <source>
        <strain evidence="2 3">KCTC 23863</strain>
    </source>
</reference>
<feature type="region of interest" description="Disordered" evidence="1">
    <location>
        <begin position="1"/>
        <end position="54"/>
    </location>
</feature>